<dbReference type="PANTHER" id="PTHR43300:SF11">
    <property type="entry name" value="ACETYLTRANSFERASE RV3034C-RELATED"/>
    <property type="match status" value="1"/>
</dbReference>
<reference evidence="5 6" key="1">
    <citation type="submission" date="2019-03" db="EMBL/GenBank/DDBJ databases">
        <title>San Antonio Military Medical Center submission to MRSN (WRAIR), pending publication.</title>
        <authorList>
            <person name="Blyth D.M."/>
            <person name="Mccarthy S.L."/>
            <person name="Schall S.E."/>
            <person name="Stam J.A."/>
            <person name="Ong A.C."/>
            <person name="Mcgann P.T."/>
        </authorList>
    </citation>
    <scope>NUCLEOTIDE SEQUENCE [LARGE SCALE GENOMIC DNA]</scope>
    <source>
        <strain evidence="5 6">MRSN571793</strain>
    </source>
</reference>
<keyword evidence="4" id="KW-0012">Acyltransferase</keyword>
<evidence type="ECO:0000256" key="2">
    <source>
        <dbReference type="ARBA" id="ARBA00022679"/>
    </source>
</evidence>
<dbReference type="InterPro" id="IPR001451">
    <property type="entry name" value="Hexapep"/>
</dbReference>
<dbReference type="PROSITE" id="PS00101">
    <property type="entry name" value="HEXAPEP_TRANSFERASES"/>
    <property type="match status" value="1"/>
</dbReference>
<dbReference type="RefSeq" id="WP_134437321.1">
    <property type="nucleotide sequence ID" value="NZ_SOML01000013.1"/>
</dbReference>
<dbReference type="GO" id="GO:0016746">
    <property type="term" value="F:acyltransferase activity"/>
    <property type="evidence" value="ECO:0007669"/>
    <property type="project" value="UniProtKB-KW"/>
</dbReference>
<comment type="similarity">
    <text evidence="1">Belongs to the transferase hexapeptide repeat family.</text>
</comment>
<gene>
    <name evidence="5" type="ORF">E2605_16995</name>
</gene>
<dbReference type="PANTHER" id="PTHR43300">
    <property type="entry name" value="ACETYLTRANSFERASE"/>
    <property type="match status" value="1"/>
</dbReference>
<evidence type="ECO:0000313" key="6">
    <source>
        <dbReference type="Proteomes" id="UP000297861"/>
    </source>
</evidence>
<dbReference type="InterPro" id="IPR011004">
    <property type="entry name" value="Trimer_LpxA-like_sf"/>
</dbReference>
<name>A0A4Y8L127_9BACT</name>
<dbReference type="EMBL" id="SOML01000013">
    <property type="protein sequence ID" value="TFD93179.1"/>
    <property type="molecule type" value="Genomic_DNA"/>
</dbReference>
<comment type="caution">
    <text evidence="5">The sequence shown here is derived from an EMBL/GenBank/DDBJ whole genome shotgun (WGS) entry which is preliminary data.</text>
</comment>
<dbReference type="Gene3D" id="2.160.10.10">
    <property type="entry name" value="Hexapeptide repeat proteins"/>
    <property type="match status" value="1"/>
</dbReference>
<dbReference type="CDD" id="cd03349">
    <property type="entry name" value="LbH_XAT"/>
    <property type="match status" value="1"/>
</dbReference>
<sequence length="226" mass="25351">MKSFLRNIPIINWAIWQIKVWILLSKNRGKNIKIKLGARLSEVVLSDYNTFYENSLVINSSIGRFVYVSFDTCISNAEIGCFCSIGPRCLIGMGDHPINQVSTFPAFFSPLKQCIKTFVEKTALFEESLPIKIGNDVWIGANVTILNGVSIGSGAIIAAGAVVTKDVDPYAIVGGVPAKHIKYRFDEDQINFLLDFQWWNKDINWLAENSGLFVNPNNLFEKYGEF</sequence>
<keyword evidence="2 5" id="KW-0808">Transferase</keyword>
<evidence type="ECO:0000256" key="4">
    <source>
        <dbReference type="ARBA" id="ARBA00023315"/>
    </source>
</evidence>
<evidence type="ECO:0000313" key="5">
    <source>
        <dbReference type="EMBL" id="TFD93179.1"/>
    </source>
</evidence>
<accession>A0A4Y8L127</accession>
<keyword evidence="6" id="KW-1185">Reference proteome</keyword>
<keyword evidence="3" id="KW-0677">Repeat</keyword>
<dbReference type="AlphaFoldDB" id="A0A4Y8L127"/>
<dbReference type="SUPFAM" id="SSF51161">
    <property type="entry name" value="Trimeric LpxA-like enzymes"/>
    <property type="match status" value="1"/>
</dbReference>
<dbReference type="Proteomes" id="UP000297861">
    <property type="component" value="Unassembled WGS sequence"/>
</dbReference>
<dbReference type="InterPro" id="IPR050179">
    <property type="entry name" value="Trans_hexapeptide_repeat"/>
</dbReference>
<organism evidence="5 6">
    <name type="scientific">Dysgonomonas capnocytophagoides</name>
    <dbReference type="NCBI Taxonomy" id="45254"/>
    <lineage>
        <taxon>Bacteria</taxon>
        <taxon>Pseudomonadati</taxon>
        <taxon>Bacteroidota</taxon>
        <taxon>Bacteroidia</taxon>
        <taxon>Bacteroidales</taxon>
        <taxon>Dysgonomonadaceae</taxon>
        <taxon>Dysgonomonas</taxon>
    </lineage>
</organism>
<dbReference type="Pfam" id="PF00132">
    <property type="entry name" value="Hexapep"/>
    <property type="match status" value="1"/>
</dbReference>
<proteinExistence type="inferred from homology"/>
<dbReference type="InterPro" id="IPR018357">
    <property type="entry name" value="Hexapep_transf_CS"/>
</dbReference>
<dbReference type="OrthoDB" id="9812571at2"/>
<evidence type="ECO:0000256" key="1">
    <source>
        <dbReference type="ARBA" id="ARBA00007274"/>
    </source>
</evidence>
<evidence type="ECO:0000256" key="3">
    <source>
        <dbReference type="ARBA" id="ARBA00022737"/>
    </source>
</evidence>
<protein>
    <submittedName>
        <fullName evidence="5">CatB-related O-acetyltransferase</fullName>
    </submittedName>
</protein>